<evidence type="ECO:0000313" key="2">
    <source>
        <dbReference type="Proteomes" id="UP000321113"/>
    </source>
</evidence>
<sequence length="148" mass="16842">MLGTMLEKGELDFAIRMYNNRTLPEGYHTVHLDDVKLLAVTSSLNLDKEARDLPIFFFDGLDEVILSTHFEHSQKVPDATTALSILRVKPGVAIIPESMHEQGEHQPIAINGANHLLIRRVLLWYQNLQLNPEKRFIISNLMSLLQSN</sequence>
<dbReference type="Proteomes" id="UP000321113">
    <property type="component" value="Unassembled WGS sequence"/>
</dbReference>
<proteinExistence type="predicted"/>
<evidence type="ECO:0000313" key="1">
    <source>
        <dbReference type="EMBL" id="GEM78891.1"/>
    </source>
</evidence>
<organism evidence="1 2">
    <name type="scientific">Vibrio superstes NBRC 103154</name>
    <dbReference type="NCBI Taxonomy" id="1219062"/>
    <lineage>
        <taxon>Bacteria</taxon>
        <taxon>Pseudomonadati</taxon>
        <taxon>Pseudomonadota</taxon>
        <taxon>Gammaproteobacteria</taxon>
        <taxon>Vibrionales</taxon>
        <taxon>Vibrionaceae</taxon>
        <taxon>Vibrio</taxon>
    </lineage>
</organism>
<gene>
    <name evidence="1" type="ORF">VSU01S_11360</name>
</gene>
<comment type="caution">
    <text evidence="1">The sequence shown here is derived from an EMBL/GenBank/DDBJ whole genome shotgun (WGS) entry which is preliminary data.</text>
</comment>
<evidence type="ECO:0008006" key="3">
    <source>
        <dbReference type="Google" id="ProtNLM"/>
    </source>
</evidence>
<dbReference type="EMBL" id="BJXK01000004">
    <property type="protein sequence ID" value="GEM78891.1"/>
    <property type="molecule type" value="Genomic_DNA"/>
</dbReference>
<dbReference type="SUPFAM" id="SSF53850">
    <property type="entry name" value="Periplasmic binding protein-like II"/>
    <property type="match status" value="1"/>
</dbReference>
<keyword evidence="2" id="KW-1185">Reference proteome</keyword>
<name>A0A511QNI8_9VIBR</name>
<reference evidence="1 2" key="1">
    <citation type="submission" date="2019-07" db="EMBL/GenBank/DDBJ databases">
        <title>Whole genome shotgun sequence of Vibrio superstes NBRC 103154.</title>
        <authorList>
            <person name="Hosoyama A."/>
            <person name="Uohara A."/>
            <person name="Ohji S."/>
            <person name="Ichikawa N."/>
        </authorList>
    </citation>
    <scope>NUCLEOTIDE SEQUENCE [LARGE SCALE GENOMIC DNA]</scope>
    <source>
        <strain evidence="1 2">NBRC 103154</strain>
    </source>
</reference>
<dbReference type="AlphaFoldDB" id="A0A511QNI8"/>
<accession>A0A511QNI8</accession>
<protein>
    <recommendedName>
        <fullName evidence="3">LysR substrate-binding domain-containing protein</fullName>
    </recommendedName>
</protein>